<evidence type="ECO:0000313" key="1">
    <source>
        <dbReference type="EMBL" id="VEL38869.1"/>
    </source>
</evidence>
<gene>
    <name evidence="1" type="ORF">PXEA_LOCUS32309</name>
</gene>
<reference evidence="1" key="1">
    <citation type="submission" date="2018-11" db="EMBL/GenBank/DDBJ databases">
        <authorList>
            <consortium name="Pathogen Informatics"/>
        </authorList>
    </citation>
    <scope>NUCLEOTIDE SEQUENCE</scope>
</reference>
<sequence length="207" mass="22465">MKSFVGLSHRKTTSDSNRAAAIFLSSDSQYDADHVTSSFISGLLREHFNSYSYCFLLGGACFLGCASCLVSLWCQSKVPGCATCLPNARHALLRLRPPSQRRQHLLGHQFVCLRRSPPPHASQVSQFCNACHSSAGPGVLATGQLARQTAQMPSLGLALPPDIGKSRLSVNLSSGPSFRQPVRTLSPRDRLWSRGKQDGIICRLGLD</sequence>
<dbReference type="Proteomes" id="UP000784294">
    <property type="component" value="Unassembled WGS sequence"/>
</dbReference>
<dbReference type="AlphaFoldDB" id="A0A448XKI7"/>
<dbReference type="EMBL" id="CAAALY010259280">
    <property type="protein sequence ID" value="VEL38869.1"/>
    <property type="molecule type" value="Genomic_DNA"/>
</dbReference>
<keyword evidence="2" id="KW-1185">Reference proteome</keyword>
<name>A0A448XKI7_9PLAT</name>
<proteinExistence type="predicted"/>
<accession>A0A448XKI7</accession>
<evidence type="ECO:0000313" key="2">
    <source>
        <dbReference type="Proteomes" id="UP000784294"/>
    </source>
</evidence>
<protein>
    <submittedName>
        <fullName evidence="1">Uncharacterized protein</fullName>
    </submittedName>
</protein>
<organism evidence="1 2">
    <name type="scientific">Protopolystoma xenopodis</name>
    <dbReference type="NCBI Taxonomy" id="117903"/>
    <lineage>
        <taxon>Eukaryota</taxon>
        <taxon>Metazoa</taxon>
        <taxon>Spiralia</taxon>
        <taxon>Lophotrochozoa</taxon>
        <taxon>Platyhelminthes</taxon>
        <taxon>Monogenea</taxon>
        <taxon>Polyopisthocotylea</taxon>
        <taxon>Polystomatidea</taxon>
        <taxon>Polystomatidae</taxon>
        <taxon>Protopolystoma</taxon>
    </lineage>
</organism>
<comment type="caution">
    <text evidence="1">The sequence shown here is derived from an EMBL/GenBank/DDBJ whole genome shotgun (WGS) entry which is preliminary data.</text>
</comment>